<keyword evidence="10 25" id="KW-0812">Transmembrane</keyword>
<evidence type="ECO:0000256" key="15">
    <source>
        <dbReference type="ARBA" id="ARBA00022777"/>
    </source>
</evidence>
<protein>
    <submittedName>
        <fullName evidence="27">Protein STRUBBELIG-RECEPTOR FAMILY 7</fullName>
    </submittedName>
</protein>
<dbReference type="SUPFAM" id="SSF55083">
    <property type="entry name" value="6-hydroxymethyl-7,8-dihydropterin pyrophosphokinase, HPPK"/>
    <property type="match status" value="1"/>
</dbReference>
<dbReference type="InterPro" id="IPR011009">
    <property type="entry name" value="Kinase-like_dom_sf"/>
</dbReference>
<dbReference type="PROSITE" id="PS00793">
    <property type="entry name" value="DHPS_2"/>
    <property type="match status" value="1"/>
</dbReference>
<dbReference type="PROSITE" id="PS50972">
    <property type="entry name" value="PTERIN_BINDING"/>
    <property type="match status" value="1"/>
</dbReference>
<dbReference type="ExpressionAtlas" id="M8ASZ0">
    <property type="expression patterns" value="baseline"/>
</dbReference>
<dbReference type="Gene3D" id="1.10.510.10">
    <property type="entry name" value="Transferase(Phosphotransferase) domain 1"/>
    <property type="match status" value="1"/>
</dbReference>
<dbReference type="CDD" id="cd00739">
    <property type="entry name" value="DHPS"/>
    <property type="match status" value="1"/>
</dbReference>
<dbReference type="InterPro" id="IPR035907">
    <property type="entry name" value="Hppk_sf"/>
</dbReference>
<dbReference type="Pfam" id="PF00560">
    <property type="entry name" value="LRR_1"/>
    <property type="match status" value="1"/>
</dbReference>
<dbReference type="PANTHER" id="PTHR20941:SF1">
    <property type="entry name" value="FOLIC ACID SYNTHESIS PROTEIN FOL1"/>
    <property type="match status" value="1"/>
</dbReference>
<dbReference type="NCBIfam" id="TIGR01498">
    <property type="entry name" value="folK"/>
    <property type="match status" value="1"/>
</dbReference>
<evidence type="ECO:0000256" key="2">
    <source>
        <dbReference type="ARBA" id="ARBA00000198"/>
    </source>
</evidence>
<evidence type="ECO:0000256" key="16">
    <source>
        <dbReference type="ARBA" id="ARBA00022840"/>
    </source>
</evidence>
<dbReference type="InterPro" id="IPR011005">
    <property type="entry name" value="Dihydropteroate_synth-like_sf"/>
</dbReference>
<dbReference type="Gene3D" id="3.80.10.10">
    <property type="entry name" value="Ribonuclease Inhibitor"/>
    <property type="match status" value="1"/>
</dbReference>
<dbReference type="Gene3D" id="3.30.200.20">
    <property type="entry name" value="Phosphorylase Kinase, domain 1"/>
    <property type="match status" value="1"/>
</dbReference>
<dbReference type="InterPro" id="IPR000489">
    <property type="entry name" value="Pterin-binding_dom"/>
</dbReference>
<dbReference type="GO" id="GO:0005737">
    <property type="term" value="C:cytoplasm"/>
    <property type="evidence" value="ECO:0007669"/>
    <property type="project" value="UniProtKB-ARBA"/>
</dbReference>
<dbReference type="FunFam" id="3.30.70.560:FF:000003">
    <property type="entry name" value="Folate synthesis bifunctional protein"/>
    <property type="match status" value="1"/>
</dbReference>
<keyword evidence="18" id="KW-0289">Folate biosynthesis</keyword>
<evidence type="ECO:0000256" key="12">
    <source>
        <dbReference type="ARBA" id="ARBA00022729"/>
    </source>
</evidence>
<dbReference type="GO" id="GO:0046656">
    <property type="term" value="P:folic acid biosynthetic process"/>
    <property type="evidence" value="ECO:0007669"/>
    <property type="project" value="UniProtKB-KW"/>
</dbReference>
<dbReference type="InterPro" id="IPR000719">
    <property type="entry name" value="Prot_kinase_dom"/>
</dbReference>
<dbReference type="GO" id="GO:0003848">
    <property type="term" value="F:2-amino-4-hydroxy-6-hydroxymethyldihydropteridine diphosphokinase activity"/>
    <property type="evidence" value="ECO:0007669"/>
    <property type="project" value="UniProtKB-EC"/>
</dbReference>
<evidence type="ECO:0000256" key="1">
    <source>
        <dbReference type="ARBA" id="ARBA00000012"/>
    </source>
</evidence>
<keyword evidence="12 26" id="KW-0732">Signal</keyword>
<dbReference type="CDD" id="cd00483">
    <property type="entry name" value="HPPK"/>
    <property type="match status" value="1"/>
</dbReference>
<organism evidence="27">
    <name type="scientific">Aegilops tauschii</name>
    <name type="common">Tausch's goatgrass</name>
    <name type="synonym">Aegilops squarrosa</name>
    <dbReference type="NCBI Taxonomy" id="37682"/>
    <lineage>
        <taxon>Eukaryota</taxon>
        <taxon>Viridiplantae</taxon>
        <taxon>Streptophyta</taxon>
        <taxon>Embryophyta</taxon>
        <taxon>Tracheophyta</taxon>
        <taxon>Spermatophyta</taxon>
        <taxon>Magnoliopsida</taxon>
        <taxon>Liliopsida</taxon>
        <taxon>Poales</taxon>
        <taxon>Poaceae</taxon>
        <taxon>BOP clade</taxon>
        <taxon>Pooideae</taxon>
        <taxon>Triticodae</taxon>
        <taxon>Triticeae</taxon>
        <taxon>Triticinae</taxon>
        <taxon>Aegilops</taxon>
    </lineage>
</organism>
<dbReference type="InterPro" id="IPR045031">
    <property type="entry name" value="DHP_synth-like"/>
</dbReference>
<dbReference type="GO" id="GO:0046872">
    <property type="term" value="F:metal ion binding"/>
    <property type="evidence" value="ECO:0007669"/>
    <property type="project" value="UniProtKB-KW"/>
</dbReference>
<comment type="similarity">
    <text evidence="23">In the N-terminal section; belongs to the HPPK family.</text>
</comment>
<dbReference type="EnsemblPlants" id="EMT07607">
    <property type="protein sequence ID" value="EMT07607"/>
    <property type="gene ID" value="F775_02848"/>
</dbReference>
<keyword evidence="8" id="KW-0433">Leucine-rich repeat</keyword>
<comment type="similarity">
    <text evidence="7">In the C-terminal section; belongs to the DHPS family.</text>
</comment>
<feature type="signal peptide" evidence="26">
    <location>
        <begin position="1"/>
        <end position="27"/>
    </location>
</feature>
<dbReference type="Pfam" id="PF07714">
    <property type="entry name" value="PK_Tyr_Ser-Thr"/>
    <property type="match status" value="1"/>
</dbReference>
<dbReference type="PROSITE" id="PS00792">
    <property type="entry name" value="DHPS_1"/>
    <property type="match status" value="1"/>
</dbReference>
<evidence type="ECO:0000256" key="14">
    <source>
        <dbReference type="ARBA" id="ARBA00022741"/>
    </source>
</evidence>
<proteinExistence type="inferred from homology"/>
<accession>M8ASZ0</accession>
<dbReference type="PROSITE" id="PS51450">
    <property type="entry name" value="LRR"/>
    <property type="match status" value="2"/>
</dbReference>
<dbReference type="GO" id="GO:0004156">
    <property type="term" value="F:dihydropteroate synthase activity"/>
    <property type="evidence" value="ECO:0007669"/>
    <property type="project" value="UniProtKB-EC"/>
</dbReference>
<dbReference type="Pfam" id="PF01288">
    <property type="entry name" value="HPPK"/>
    <property type="match status" value="1"/>
</dbReference>
<comment type="catalytic activity">
    <reaction evidence="1">
        <text>(7,8-dihydropterin-6-yl)methyl diphosphate + 4-aminobenzoate = 7,8-dihydropteroate + diphosphate</text>
        <dbReference type="Rhea" id="RHEA:19949"/>
        <dbReference type="ChEBI" id="CHEBI:17836"/>
        <dbReference type="ChEBI" id="CHEBI:17839"/>
        <dbReference type="ChEBI" id="CHEBI:33019"/>
        <dbReference type="ChEBI" id="CHEBI:72950"/>
        <dbReference type="EC" id="2.5.1.15"/>
    </reaction>
</comment>
<dbReference type="FunFam" id="3.80.10.10:FF:000062">
    <property type="entry name" value="protein STRUBBELIG-RECEPTOR FAMILY 3"/>
    <property type="match status" value="1"/>
</dbReference>
<keyword evidence="20 25" id="KW-0472">Membrane</keyword>
<dbReference type="GO" id="GO:0004672">
    <property type="term" value="F:protein kinase activity"/>
    <property type="evidence" value="ECO:0007669"/>
    <property type="project" value="InterPro"/>
</dbReference>
<dbReference type="Pfam" id="PF00809">
    <property type="entry name" value="Pterin_bind"/>
    <property type="match status" value="1"/>
</dbReference>
<dbReference type="InterPro" id="IPR013210">
    <property type="entry name" value="LRR_N_plant-typ"/>
</dbReference>
<evidence type="ECO:0000256" key="6">
    <source>
        <dbReference type="ARBA" id="ARBA00005051"/>
    </source>
</evidence>
<dbReference type="SUPFAM" id="SSF56112">
    <property type="entry name" value="Protein kinase-like (PK-like)"/>
    <property type="match status" value="1"/>
</dbReference>
<comment type="pathway">
    <text evidence="5">Cofactor biosynthesis; tetrahydrofolate biosynthesis; 7,8-dihydrofolate from 2-amino-4-hydroxy-6-hydroxymethyl-7,8-dihydropteridine diphosphate and 4-aminobenzoate: step 1/2.</text>
</comment>
<evidence type="ECO:0000256" key="3">
    <source>
        <dbReference type="ARBA" id="ARBA00001946"/>
    </source>
</evidence>
<comment type="catalytic activity">
    <reaction evidence="2">
        <text>6-hydroxymethyl-7,8-dihydropterin + ATP = (7,8-dihydropterin-6-yl)methyl diphosphate + AMP + H(+)</text>
        <dbReference type="Rhea" id="RHEA:11412"/>
        <dbReference type="ChEBI" id="CHEBI:15378"/>
        <dbReference type="ChEBI" id="CHEBI:30616"/>
        <dbReference type="ChEBI" id="CHEBI:44841"/>
        <dbReference type="ChEBI" id="CHEBI:72950"/>
        <dbReference type="ChEBI" id="CHEBI:456215"/>
        <dbReference type="EC" id="2.7.6.3"/>
    </reaction>
</comment>
<evidence type="ECO:0000256" key="10">
    <source>
        <dbReference type="ARBA" id="ARBA00022692"/>
    </source>
</evidence>
<evidence type="ECO:0000256" key="24">
    <source>
        <dbReference type="SAM" id="MobiDB-lite"/>
    </source>
</evidence>
<comment type="pathway">
    <text evidence="6">Cofactor biosynthesis; tetrahydrofolate biosynthesis; 2-amino-4-hydroxy-6-hydroxymethyl-7,8-dihydropteridine diphosphate from 7,8-dihydroneopterin triphosphate: step 4/4.</text>
</comment>
<dbReference type="SUPFAM" id="SSF52058">
    <property type="entry name" value="L domain-like"/>
    <property type="match status" value="1"/>
</dbReference>
<keyword evidence="11" id="KW-0479">Metal-binding</keyword>
<dbReference type="InterPro" id="IPR001245">
    <property type="entry name" value="Ser-Thr/Tyr_kinase_cat_dom"/>
</dbReference>
<dbReference type="PROSITE" id="PS00794">
    <property type="entry name" value="HPPK"/>
    <property type="match status" value="1"/>
</dbReference>
<feature type="compositionally biased region" description="Low complexity" evidence="24">
    <location>
        <begin position="281"/>
        <end position="296"/>
    </location>
</feature>
<dbReference type="UniPathway" id="UPA00077">
    <property type="reaction ID" value="UER00155"/>
</dbReference>
<keyword evidence="9" id="KW-0808">Transferase</keyword>
<evidence type="ECO:0000256" key="5">
    <source>
        <dbReference type="ARBA" id="ARBA00004763"/>
    </source>
</evidence>
<dbReference type="Pfam" id="PF08263">
    <property type="entry name" value="LRRNT_2"/>
    <property type="match status" value="1"/>
</dbReference>
<keyword evidence="22" id="KW-0511">Multifunctional enzyme</keyword>
<evidence type="ECO:0000256" key="17">
    <source>
        <dbReference type="ARBA" id="ARBA00022842"/>
    </source>
</evidence>
<evidence type="ECO:0000256" key="8">
    <source>
        <dbReference type="ARBA" id="ARBA00022614"/>
    </source>
</evidence>
<dbReference type="NCBIfam" id="TIGR01496">
    <property type="entry name" value="DHPS"/>
    <property type="match status" value="1"/>
</dbReference>
<dbReference type="FunFam" id="3.30.200.20:FF:000125">
    <property type="entry name" value="Protein STRUBBELIG-RECEPTOR FAMILY 8"/>
    <property type="match status" value="1"/>
</dbReference>
<keyword evidence="16" id="KW-0067">ATP-binding</keyword>
<evidence type="ECO:0000256" key="23">
    <source>
        <dbReference type="ARBA" id="ARBA00061359"/>
    </source>
</evidence>
<evidence type="ECO:0000256" key="25">
    <source>
        <dbReference type="SAM" id="Phobius"/>
    </source>
</evidence>
<dbReference type="GO" id="GO:0046654">
    <property type="term" value="P:tetrahydrofolate biosynthetic process"/>
    <property type="evidence" value="ECO:0007669"/>
    <property type="project" value="UniProtKB-UniPathway"/>
</dbReference>
<feature type="transmembrane region" description="Helical" evidence="25">
    <location>
        <begin position="304"/>
        <end position="325"/>
    </location>
</feature>
<dbReference type="SUPFAM" id="SSF51717">
    <property type="entry name" value="Dihydropteroate synthetase-like"/>
    <property type="match status" value="1"/>
</dbReference>
<dbReference type="InterPro" id="IPR000550">
    <property type="entry name" value="Hppk"/>
</dbReference>
<feature type="compositionally biased region" description="Pro residues" evidence="24">
    <location>
        <begin position="259"/>
        <end position="280"/>
    </location>
</feature>
<sequence>MRGRRGGAAAIGAALLFLAAASLGAHANTDSNDVTALNVFYTTMNHPPQLKNWVSQNGDPCGQSWQGITCSGSRVTAISVLCSDMSNNNLGGSDIPYNLPPNLEKLLVLLCVTQASLIYMRNNLLVLTENLICRNLAGNHFTGTTPYSISQMVALKDLNLAHNQLSTISDMFNQLTNLTTMDISFNTFSGNIPQSFNSITSLKTLYLQNNQFSGTIDVLANLPLTDLNVANNQFTGWVPDKLKKISSLQTTGNSFSNGPAPPPPPATNPTPTPTPMPQRPALPSSNDNNGPSGSGSKHSKLQGGAIAGIVICLLVLGAMFAFFVIKRKSWKLSRGRDPEQKEPLSPLASGFKQMKSIKIISTTGKDQFQKTVSMSLKPPTKIDLHKSFDENDLTTKSVTRKISLSSIKIPAYTVADLQIATGSFSADHFISEGSFGRVFRAQFNDQKVLAVKKINFSAFPGYPSDLFIELVANISRLNHPNLAELVGYCAEHGQCLLVYEFYQNGSLCDLLNLVDDQSKPLSWSSRVKIALGSARALEYLHETCSPSVIHKNFKSSNILLDNELNPHLSDSGYGDLIPNQEFQESEENSGYRAPEVAMSGQYSLKSDVYSFGVVMLELLTGRKPFDRSRPRSEQSLVRWAAPQLHDIDALDQMVDPALQGLYHSKSLSRFADAIALCVQAEPEFRPPMSEVVQSLVRLVQRANMTRMSSSESYTRRDRESAAWDLRHSLNPSRKAPGFVNPCRARSYAHIAESSAGQEIVIALGSNVGDRISSFDRALRLMKDSGIKITRHACLYETAPEYVTDQPRFLNSAVRGTTKLGPHDLLKKLKEIERDIGRTAGIRYGPRPIDLDILLYGDSQISTETLTVPHERIHERQFVLAPLVDLLGSSADDHMEKSWHSLSKCSGGFFDVWNELGSESLIGTQGIKRVMAVGNRLLDWSERTLIMGVLNLTPDSFSDGGKFQEVEAAIAQAKLLISEGADIIDIGAQSTRPSATRLSANEELERLVPVLDAIVKIPEMEGKLISVDTFYGQVAAEAVKRGATMINDVSGGQLDPSILEVVAELGVPYVTMHMRGDPSTMQSEQNLQYDDVCKEVASELYTRLREAELSGIPLWRIVLDPGIGFSKKSRHNLEIINGLRSIREEMGKVSLGASHVPVLLGLSRKRFLGEICNRADPVERDAATVAANAAGIMNGANILRVHNVRCGVDTAKVSDALRMVK</sequence>
<evidence type="ECO:0000256" key="22">
    <source>
        <dbReference type="ARBA" id="ARBA00023268"/>
    </source>
</evidence>
<dbReference type="Gene3D" id="3.30.70.560">
    <property type="entry name" value="7,8-Dihydro-6-hydroxymethylpterin-pyrophosphokinase HPPK"/>
    <property type="match status" value="1"/>
</dbReference>
<dbReference type="AlphaFoldDB" id="M8ASZ0"/>
<feature type="chain" id="PRO_5014582623" evidence="26">
    <location>
        <begin position="28"/>
        <end position="1220"/>
    </location>
</feature>
<feature type="region of interest" description="Disordered" evidence="24">
    <location>
        <begin position="249"/>
        <end position="299"/>
    </location>
</feature>
<dbReference type="GO" id="GO:0016020">
    <property type="term" value="C:membrane"/>
    <property type="evidence" value="ECO:0007669"/>
    <property type="project" value="UniProtKB-SubCell"/>
</dbReference>
<evidence type="ECO:0000313" key="27">
    <source>
        <dbReference type="EnsemblPlants" id="EMT07607"/>
    </source>
</evidence>
<keyword evidence="14" id="KW-0547">Nucleotide-binding</keyword>
<evidence type="ECO:0000256" key="20">
    <source>
        <dbReference type="ARBA" id="ARBA00023136"/>
    </source>
</evidence>
<dbReference type="FunFam" id="1.10.510.10:FF:000095">
    <property type="entry name" value="protein STRUBBELIG-RECEPTOR FAMILY 8"/>
    <property type="match status" value="1"/>
</dbReference>
<dbReference type="InterPro" id="IPR006390">
    <property type="entry name" value="DHP_synth_dom"/>
</dbReference>
<dbReference type="InterPro" id="IPR032675">
    <property type="entry name" value="LRR_dom_sf"/>
</dbReference>
<evidence type="ECO:0000256" key="18">
    <source>
        <dbReference type="ARBA" id="ARBA00022909"/>
    </source>
</evidence>
<evidence type="ECO:0000256" key="19">
    <source>
        <dbReference type="ARBA" id="ARBA00022989"/>
    </source>
</evidence>
<evidence type="ECO:0000256" key="26">
    <source>
        <dbReference type="SAM" id="SignalP"/>
    </source>
</evidence>
<dbReference type="Gene3D" id="3.20.20.20">
    <property type="entry name" value="Dihydropteroate synthase-like"/>
    <property type="match status" value="1"/>
</dbReference>
<dbReference type="FunFam" id="3.20.20.20:FF:000006">
    <property type="entry name" value="Dihydropteroate synthase"/>
    <property type="match status" value="1"/>
</dbReference>
<keyword evidence="15" id="KW-0418">Kinase</keyword>
<comment type="cofactor">
    <cofactor evidence="3">
        <name>Mg(2+)</name>
        <dbReference type="ChEBI" id="CHEBI:18420"/>
    </cofactor>
</comment>
<dbReference type="PANTHER" id="PTHR20941">
    <property type="entry name" value="FOLATE SYNTHESIS PROTEINS"/>
    <property type="match status" value="1"/>
</dbReference>
<evidence type="ECO:0000256" key="4">
    <source>
        <dbReference type="ARBA" id="ARBA00004370"/>
    </source>
</evidence>
<evidence type="ECO:0000256" key="7">
    <source>
        <dbReference type="ARBA" id="ARBA00009951"/>
    </source>
</evidence>
<reference evidence="27" key="1">
    <citation type="submission" date="2015-06" db="UniProtKB">
        <authorList>
            <consortium name="EnsemblPlants"/>
        </authorList>
    </citation>
    <scope>IDENTIFICATION</scope>
</reference>
<evidence type="ECO:0000256" key="11">
    <source>
        <dbReference type="ARBA" id="ARBA00022723"/>
    </source>
</evidence>
<name>M8ASZ0_AEGTA</name>
<comment type="subcellular location">
    <subcellularLocation>
        <location evidence="4">Membrane</location>
    </subcellularLocation>
</comment>
<keyword evidence="13" id="KW-0677">Repeat</keyword>
<dbReference type="Pfam" id="PF13855">
    <property type="entry name" value="LRR_8"/>
    <property type="match status" value="1"/>
</dbReference>
<dbReference type="InterPro" id="IPR001611">
    <property type="entry name" value="Leu-rich_rpt"/>
</dbReference>
<keyword evidence="17" id="KW-0460">Magnesium</keyword>
<evidence type="ECO:0000256" key="13">
    <source>
        <dbReference type="ARBA" id="ARBA00022737"/>
    </source>
</evidence>
<keyword evidence="19 25" id="KW-1133">Transmembrane helix</keyword>
<evidence type="ECO:0000256" key="21">
    <source>
        <dbReference type="ARBA" id="ARBA00023170"/>
    </source>
</evidence>
<dbReference type="PROSITE" id="PS50011">
    <property type="entry name" value="PROTEIN_KINASE_DOM"/>
    <property type="match status" value="1"/>
</dbReference>
<evidence type="ECO:0000256" key="9">
    <source>
        <dbReference type="ARBA" id="ARBA00022679"/>
    </source>
</evidence>
<keyword evidence="21" id="KW-0675">Receptor</keyword>
<dbReference type="GO" id="GO:0005524">
    <property type="term" value="F:ATP binding"/>
    <property type="evidence" value="ECO:0007669"/>
    <property type="project" value="UniProtKB-KW"/>
</dbReference>